<dbReference type="EMBL" id="WHLY01000002">
    <property type="protein sequence ID" value="MPR36151.1"/>
    <property type="molecule type" value="Genomic_DNA"/>
</dbReference>
<evidence type="ECO:0000313" key="6">
    <source>
        <dbReference type="Proteomes" id="UP000479293"/>
    </source>
</evidence>
<evidence type="ECO:0000259" key="4">
    <source>
        <dbReference type="PROSITE" id="PS01124"/>
    </source>
</evidence>
<evidence type="ECO:0000256" key="2">
    <source>
        <dbReference type="ARBA" id="ARBA00023125"/>
    </source>
</evidence>
<evidence type="ECO:0000256" key="3">
    <source>
        <dbReference type="ARBA" id="ARBA00023163"/>
    </source>
</evidence>
<comment type="caution">
    <text evidence="5">The sequence shown here is derived from an EMBL/GenBank/DDBJ whole genome shotgun (WGS) entry which is preliminary data.</text>
</comment>
<dbReference type="SMART" id="SM00342">
    <property type="entry name" value="HTH_ARAC"/>
    <property type="match status" value="1"/>
</dbReference>
<keyword evidence="1" id="KW-0805">Transcription regulation</keyword>
<evidence type="ECO:0000256" key="1">
    <source>
        <dbReference type="ARBA" id="ARBA00023015"/>
    </source>
</evidence>
<dbReference type="Pfam" id="PF12833">
    <property type="entry name" value="HTH_18"/>
    <property type="match status" value="1"/>
</dbReference>
<dbReference type="PROSITE" id="PS00041">
    <property type="entry name" value="HTH_ARAC_FAMILY_1"/>
    <property type="match status" value="1"/>
</dbReference>
<sequence length="287" mass="33037">MKPLLLKVKEDSANSFDIRHEKVPYFDNPWHYHPEFELALVLKSSGLRFIGDSIEPFGAGDLVLLGTSLPHYWRNDALYYQNKSEVAEAIILRFRSGMWGEPFFEIPEMQRINELLQRAARGIHFPVRVAELVTPLLHRIIGSEGAKRLMGWMEVFTVLAEEPEFRLLSEKTFGGNRPIEDSGRIQTVLAYIQEHLTAELRLDEAADLANMNKAAFCRYFKQQTNKTFTEVVNELRIQLACRMLLDSSRDISQIGFQCGFQDVSYFNQVFKSRKGMSPSVFRKVHTG</sequence>
<dbReference type="CDD" id="cd06976">
    <property type="entry name" value="cupin_MtlR-like_N"/>
    <property type="match status" value="1"/>
</dbReference>
<dbReference type="InterPro" id="IPR018062">
    <property type="entry name" value="HTH_AraC-typ_CS"/>
</dbReference>
<keyword evidence="3" id="KW-0804">Transcription</keyword>
<gene>
    <name evidence="5" type="ORF">GBK04_23085</name>
</gene>
<dbReference type="RefSeq" id="WP_152763812.1">
    <property type="nucleotide sequence ID" value="NZ_WHLY01000002.1"/>
</dbReference>
<reference evidence="5 6" key="1">
    <citation type="submission" date="2019-10" db="EMBL/GenBank/DDBJ databases">
        <title>Draft Genome Sequence of Cytophagaceae sp. SJW1-29.</title>
        <authorList>
            <person name="Choi A."/>
        </authorList>
    </citation>
    <scope>NUCLEOTIDE SEQUENCE [LARGE SCALE GENOMIC DNA]</scope>
    <source>
        <strain evidence="5 6">SJW1-29</strain>
    </source>
</reference>
<dbReference type="PANTHER" id="PTHR43280">
    <property type="entry name" value="ARAC-FAMILY TRANSCRIPTIONAL REGULATOR"/>
    <property type="match status" value="1"/>
</dbReference>
<keyword evidence="6" id="KW-1185">Reference proteome</keyword>
<feature type="domain" description="HTH araC/xylS-type" evidence="4">
    <location>
        <begin position="186"/>
        <end position="284"/>
    </location>
</feature>
<dbReference type="InterPro" id="IPR020449">
    <property type="entry name" value="Tscrpt_reg_AraC-type_HTH"/>
</dbReference>
<proteinExistence type="predicted"/>
<evidence type="ECO:0000313" key="5">
    <source>
        <dbReference type="EMBL" id="MPR36151.1"/>
    </source>
</evidence>
<dbReference type="InterPro" id="IPR011051">
    <property type="entry name" value="RmlC_Cupin_sf"/>
</dbReference>
<dbReference type="Proteomes" id="UP000479293">
    <property type="component" value="Unassembled WGS sequence"/>
</dbReference>
<dbReference type="Gene3D" id="1.10.10.60">
    <property type="entry name" value="Homeodomain-like"/>
    <property type="match status" value="2"/>
</dbReference>
<dbReference type="Gene3D" id="2.60.120.10">
    <property type="entry name" value="Jelly Rolls"/>
    <property type="match status" value="1"/>
</dbReference>
<accession>A0A7C9FQ43</accession>
<dbReference type="GO" id="GO:0043565">
    <property type="term" value="F:sequence-specific DNA binding"/>
    <property type="evidence" value="ECO:0007669"/>
    <property type="project" value="InterPro"/>
</dbReference>
<keyword evidence="2" id="KW-0238">DNA-binding</keyword>
<dbReference type="SUPFAM" id="SSF51182">
    <property type="entry name" value="RmlC-like cupins"/>
    <property type="match status" value="1"/>
</dbReference>
<protein>
    <submittedName>
        <fullName evidence="5">Helix-turn-helix domain-containing protein</fullName>
    </submittedName>
</protein>
<dbReference type="PRINTS" id="PR00032">
    <property type="entry name" value="HTHARAC"/>
</dbReference>
<dbReference type="PANTHER" id="PTHR43280:SF27">
    <property type="entry name" value="TRANSCRIPTIONAL REGULATOR MTLR"/>
    <property type="match status" value="1"/>
</dbReference>
<dbReference type="SUPFAM" id="SSF46689">
    <property type="entry name" value="Homeodomain-like"/>
    <property type="match status" value="2"/>
</dbReference>
<dbReference type="GO" id="GO:0003700">
    <property type="term" value="F:DNA-binding transcription factor activity"/>
    <property type="evidence" value="ECO:0007669"/>
    <property type="project" value="InterPro"/>
</dbReference>
<dbReference type="AlphaFoldDB" id="A0A7C9FQ43"/>
<dbReference type="InterPro" id="IPR018060">
    <property type="entry name" value="HTH_AraC"/>
</dbReference>
<organism evidence="5 6">
    <name type="scientific">Salmonirosea aquatica</name>
    <dbReference type="NCBI Taxonomy" id="2654236"/>
    <lineage>
        <taxon>Bacteria</taxon>
        <taxon>Pseudomonadati</taxon>
        <taxon>Bacteroidota</taxon>
        <taxon>Cytophagia</taxon>
        <taxon>Cytophagales</taxon>
        <taxon>Spirosomataceae</taxon>
        <taxon>Salmonirosea</taxon>
    </lineage>
</organism>
<dbReference type="InterPro" id="IPR009057">
    <property type="entry name" value="Homeodomain-like_sf"/>
</dbReference>
<name>A0A7C9FQ43_9BACT</name>
<dbReference type="InterPro" id="IPR014710">
    <property type="entry name" value="RmlC-like_jellyroll"/>
</dbReference>
<dbReference type="PROSITE" id="PS01124">
    <property type="entry name" value="HTH_ARAC_FAMILY_2"/>
    <property type="match status" value="1"/>
</dbReference>